<keyword evidence="4" id="KW-0732">Signal</keyword>
<dbReference type="CDD" id="cd05829">
    <property type="entry name" value="Sortase_F"/>
    <property type="match status" value="1"/>
</dbReference>
<comment type="caution">
    <text evidence="5">The sequence shown here is derived from an EMBL/GenBank/DDBJ whole genome shotgun (WGS) entry which is preliminary data.</text>
</comment>
<feature type="active site" description="Proton donor/acceptor" evidence="2">
    <location>
        <position position="127"/>
    </location>
</feature>
<dbReference type="AlphaFoldDB" id="A0A4R5DA82"/>
<name>A0A4R5DA82_9ACTN</name>
<feature type="region of interest" description="Disordered" evidence="3">
    <location>
        <begin position="42"/>
        <end position="70"/>
    </location>
</feature>
<keyword evidence="6" id="KW-1185">Reference proteome</keyword>
<evidence type="ECO:0000256" key="1">
    <source>
        <dbReference type="ARBA" id="ARBA00022801"/>
    </source>
</evidence>
<reference evidence="5 6" key="1">
    <citation type="submission" date="2019-03" db="EMBL/GenBank/DDBJ databases">
        <title>Draft genome sequences of novel Actinobacteria.</title>
        <authorList>
            <person name="Sahin N."/>
            <person name="Ay H."/>
            <person name="Saygin H."/>
        </authorList>
    </citation>
    <scope>NUCLEOTIDE SEQUENCE [LARGE SCALE GENOMIC DNA]</scope>
    <source>
        <strain evidence="5 6">5K138</strain>
    </source>
</reference>
<sequence>MSTPGRVAVLLAVLLAAGGCAGDDPVPAVAGAGPDAVEVPTATATPPANTVSPEPIATGETGPRPIPDDDTVPVRLVIEAIGVDSALETLERDGDARLRAPVDWQSAGWFAGGPVPGEPGPAVIAGHVDSPDGPAVFAALDELRRGDRIIVARSDGVEVEFEVDGSRTVAQADFPTATVYGPVPDRQLRLITCDTFDQASDRYVDNLVVFATMVGGPGMLPGQDQ</sequence>
<feature type="active site" description="Acyl-thioester intermediate" evidence="2">
    <location>
        <position position="193"/>
    </location>
</feature>
<evidence type="ECO:0000256" key="3">
    <source>
        <dbReference type="SAM" id="MobiDB-lite"/>
    </source>
</evidence>
<dbReference type="InterPro" id="IPR005754">
    <property type="entry name" value="Sortase"/>
</dbReference>
<gene>
    <name evidence="5" type="ORF">E1269_15670</name>
</gene>
<dbReference type="OrthoDB" id="525039at2"/>
<keyword evidence="1" id="KW-0378">Hydrolase</keyword>
<proteinExistence type="predicted"/>
<evidence type="ECO:0000313" key="6">
    <source>
        <dbReference type="Proteomes" id="UP000294739"/>
    </source>
</evidence>
<dbReference type="EMBL" id="SMKZ01000021">
    <property type="protein sequence ID" value="TDE08870.1"/>
    <property type="molecule type" value="Genomic_DNA"/>
</dbReference>
<dbReference type="GO" id="GO:0016787">
    <property type="term" value="F:hydrolase activity"/>
    <property type="evidence" value="ECO:0007669"/>
    <property type="project" value="UniProtKB-KW"/>
</dbReference>
<dbReference type="InterPro" id="IPR023365">
    <property type="entry name" value="Sortase_dom-sf"/>
</dbReference>
<evidence type="ECO:0000256" key="2">
    <source>
        <dbReference type="PIRSR" id="PIRSR605754-1"/>
    </source>
</evidence>
<dbReference type="InterPro" id="IPR042001">
    <property type="entry name" value="Sortase_F"/>
</dbReference>
<feature type="compositionally biased region" description="Low complexity" evidence="3">
    <location>
        <begin position="42"/>
        <end position="51"/>
    </location>
</feature>
<dbReference type="Proteomes" id="UP000294739">
    <property type="component" value="Unassembled WGS sequence"/>
</dbReference>
<dbReference type="PROSITE" id="PS51257">
    <property type="entry name" value="PROKAR_LIPOPROTEIN"/>
    <property type="match status" value="1"/>
</dbReference>
<dbReference type="SUPFAM" id="SSF63817">
    <property type="entry name" value="Sortase"/>
    <property type="match status" value="1"/>
</dbReference>
<dbReference type="Pfam" id="PF04203">
    <property type="entry name" value="Sortase"/>
    <property type="match status" value="1"/>
</dbReference>
<dbReference type="RefSeq" id="WP_131896119.1">
    <property type="nucleotide sequence ID" value="NZ_SMKZ01000021.1"/>
</dbReference>
<organism evidence="5 6">
    <name type="scientific">Jiangella asiatica</name>
    <dbReference type="NCBI Taxonomy" id="2530372"/>
    <lineage>
        <taxon>Bacteria</taxon>
        <taxon>Bacillati</taxon>
        <taxon>Actinomycetota</taxon>
        <taxon>Actinomycetes</taxon>
        <taxon>Jiangellales</taxon>
        <taxon>Jiangellaceae</taxon>
        <taxon>Jiangella</taxon>
    </lineage>
</organism>
<evidence type="ECO:0000313" key="5">
    <source>
        <dbReference type="EMBL" id="TDE08870.1"/>
    </source>
</evidence>
<protein>
    <submittedName>
        <fullName evidence="5">Class F sortase</fullName>
    </submittedName>
</protein>
<dbReference type="InParanoid" id="A0A4R5DA82"/>
<feature type="chain" id="PRO_5039268206" evidence="4">
    <location>
        <begin position="22"/>
        <end position="225"/>
    </location>
</feature>
<feature type="signal peptide" evidence="4">
    <location>
        <begin position="1"/>
        <end position="21"/>
    </location>
</feature>
<accession>A0A4R5DA82</accession>
<dbReference type="Gene3D" id="2.40.260.10">
    <property type="entry name" value="Sortase"/>
    <property type="match status" value="1"/>
</dbReference>
<evidence type="ECO:0000256" key="4">
    <source>
        <dbReference type="SAM" id="SignalP"/>
    </source>
</evidence>